<sequence>MLQNRSGARLGILMLDTQFPRIPGDVGNPDTWPFPVRYGVVDGATPQAIVCEDMEPFVQAFIEMGRNLIGEGCTGIATTCGFLALIRPRLAEALGVPVAASALEQAGQILPMLAPDRTLGILTISATSLSPQHLRMAGVPEETPIKGMEGSSFATSILENRTTLDVRAARAEMVAKAEALVAESPQVGPIILECTNMVPYAPDIALATGRPVYSIYTYLRWFHAGLAPRRF</sequence>
<dbReference type="EMBL" id="JAABNT010000002">
    <property type="protein sequence ID" value="NEK21646.1"/>
    <property type="molecule type" value="Genomic_DNA"/>
</dbReference>
<reference evidence="1 2" key="1">
    <citation type="submission" date="2020-01" db="EMBL/GenBank/DDBJ databases">
        <title>Sulfitobacter sediminilitoris sp. nov., isolated from a tidal flat.</title>
        <authorList>
            <person name="Park S."/>
            <person name="Yoon J.-H."/>
        </authorList>
    </citation>
    <scope>NUCLEOTIDE SEQUENCE [LARGE SCALE GENOMIC DNA]</scope>
    <source>
        <strain evidence="1 2">JBTF-M27</strain>
    </source>
</reference>
<dbReference type="Proteomes" id="UP000468591">
    <property type="component" value="Unassembled WGS sequence"/>
</dbReference>
<accession>A0A6P0C968</accession>
<protein>
    <submittedName>
        <fullName evidence="1">Aspartate/glutamate racemase family protein</fullName>
    </submittedName>
</protein>
<dbReference type="NCBIfam" id="NF005679">
    <property type="entry name" value="PRK07475.1"/>
    <property type="match status" value="1"/>
</dbReference>
<name>A0A6P0C968_9RHOB</name>
<evidence type="ECO:0000313" key="1">
    <source>
        <dbReference type="EMBL" id="NEK21646.1"/>
    </source>
</evidence>
<dbReference type="AlphaFoldDB" id="A0A6P0C968"/>
<proteinExistence type="predicted"/>
<gene>
    <name evidence="1" type="ORF">GV827_04410</name>
</gene>
<keyword evidence="2" id="KW-1185">Reference proteome</keyword>
<evidence type="ECO:0000313" key="2">
    <source>
        <dbReference type="Proteomes" id="UP000468591"/>
    </source>
</evidence>
<organism evidence="1 2">
    <name type="scientific">Sulfitobacter sediminilitoris</name>
    <dbReference type="NCBI Taxonomy" id="2698830"/>
    <lineage>
        <taxon>Bacteria</taxon>
        <taxon>Pseudomonadati</taxon>
        <taxon>Pseudomonadota</taxon>
        <taxon>Alphaproteobacteria</taxon>
        <taxon>Rhodobacterales</taxon>
        <taxon>Roseobacteraceae</taxon>
        <taxon>Sulfitobacter</taxon>
    </lineage>
</organism>
<comment type="caution">
    <text evidence="1">The sequence shown here is derived from an EMBL/GenBank/DDBJ whole genome shotgun (WGS) entry which is preliminary data.</text>
</comment>